<organism evidence="2 3">
    <name type="scientific">Anabarilius grahami</name>
    <name type="common">Kanglang fish</name>
    <name type="synonym">Barilius grahami</name>
    <dbReference type="NCBI Taxonomy" id="495550"/>
    <lineage>
        <taxon>Eukaryota</taxon>
        <taxon>Metazoa</taxon>
        <taxon>Chordata</taxon>
        <taxon>Craniata</taxon>
        <taxon>Vertebrata</taxon>
        <taxon>Euteleostomi</taxon>
        <taxon>Actinopterygii</taxon>
        <taxon>Neopterygii</taxon>
        <taxon>Teleostei</taxon>
        <taxon>Ostariophysi</taxon>
        <taxon>Cypriniformes</taxon>
        <taxon>Xenocyprididae</taxon>
        <taxon>Xenocypridinae</taxon>
        <taxon>Xenocypridinae incertae sedis</taxon>
        <taxon>Anabarilius</taxon>
    </lineage>
</organism>
<feature type="region of interest" description="Disordered" evidence="1">
    <location>
        <begin position="164"/>
        <end position="216"/>
    </location>
</feature>
<comment type="caution">
    <text evidence="2">The sequence shown here is derived from an EMBL/GenBank/DDBJ whole genome shotgun (WGS) entry which is preliminary data.</text>
</comment>
<name>A0A3N0YPH1_ANAGA</name>
<dbReference type="AlphaFoldDB" id="A0A3N0YPH1"/>
<dbReference type="OrthoDB" id="118234at2759"/>
<feature type="compositionally biased region" description="Basic and acidic residues" evidence="1">
    <location>
        <begin position="164"/>
        <end position="213"/>
    </location>
</feature>
<proteinExistence type="predicted"/>
<accession>A0A3N0YPH1</accession>
<keyword evidence="3" id="KW-1185">Reference proteome</keyword>
<reference evidence="2 3" key="1">
    <citation type="submission" date="2018-10" db="EMBL/GenBank/DDBJ databases">
        <title>Genome assembly for a Yunnan-Guizhou Plateau 3E fish, Anabarilius grahami (Regan), and its evolutionary and genetic applications.</title>
        <authorList>
            <person name="Jiang W."/>
        </authorList>
    </citation>
    <scope>NUCLEOTIDE SEQUENCE [LARGE SCALE GENOMIC DNA]</scope>
    <source>
        <strain evidence="2">AG-KIZ</strain>
        <tissue evidence="2">Muscle</tissue>
    </source>
</reference>
<dbReference type="EMBL" id="RJVU01033420">
    <property type="protein sequence ID" value="ROL48112.1"/>
    <property type="molecule type" value="Genomic_DNA"/>
</dbReference>
<evidence type="ECO:0000313" key="2">
    <source>
        <dbReference type="EMBL" id="ROL48112.1"/>
    </source>
</evidence>
<protein>
    <submittedName>
        <fullName evidence="2">Uncharacterized protein</fullName>
    </submittedName>
</protein>
<dbReference type="Proteomes" id="UP000281406">
    <property type="component" value="Unassembled WGS sequence"/>
</dbReference>
<gene>
    <name evidence="2" type="ORF">DPX16_2694</name>
</gene>
<sequence>MDPVNQLLALRQGELSIEDYIHQFSSSHQIFQSLISSQQIFEILVSEDLLELLRILSTIPESRPMAVGFPEPCSVLSGETNLKRQRMASSVEDPPLVSIRTAGNPKPTHINPVLYAPSGSIVPIPEPVHNMAATSKTVYNVAAMSEAVDLPEPSQVIVDLTEPRHVSADTPEPRHVSADLPEPRHVSADLPEPRHVSADLPESRHVSTDHPESHPVMAIKPVSTDKMAAPPESTNKIAAPPVSTDKYLSRILHLMFPSTPHQRLVLIKPWASQDDIRGGTFQHHECDFLGVHAADAERQCGGEIMNMTTAQRFSIYGVDAEVLLASLAMYV</sequence>
<evidence type="ECO:0000313" key="3">
    <source>
        <dbReference type="Proteomes" id="UP000281406"/>
    </source>
</evidence>
<evidence type="ECO:0000256" key="1">
    <source>
        <dbReference type="SAM" id="MobiDB-lite"/>
    </source>
</evidence>